<feature type="transmembrane region" description="Helical" evidence="1">
    <location>
        <begin position="110"/>
        <end position="135"/>
    </location>
</feature>
<feature type="transmembrane region" description="Helical" evidence="1">
    <location>
        <begin position="80"/>
        <end position="98"/>
    </location>
</feature>
<reference evidence="2 3" key="1">
    <citation type="submission" date="2023-07" db="EMBL/GenBank/DDBJ databases">
        <title>Sequencing the genomes of 1000 actinobacteria strains.</title>
        <authorList>
            <person name="Klenk H.-P."/>
        </authorList>
    </citation>
    <scope>NUCLEOTIDE SEQUENCE [LARGE SCALE GENOMIC DNA]</scope>
    <source>
        <strain evidence="2 3">DSM 19426</strain>
    </source>
</reference>
<keyword evidence="1" id="KW-0812">Transmembrane</keyword>
<feature type="transmembrane region" description="Helical" evidence="1">
    <location>
        <begin position="209"/>
        <end position="226"/>
    </location>
</feature>
<evidence type="ECO:0000256" key="1">
    <source>
        <dbReference type="SAM" id="Phobius"/>
    </source>
</evidence>
<name>A0ABU2BUV2_9ACTN</name>
<keyword evidence="1" id="KW-0472">Membrane</keyword>
<sequence>MTSVTQATTTTPDPTVPTGAEEAQRLGRLGGALGLTHVVLVFAAITQEVLVEHGASAAQLRHVYGSADLTRVFGAGYVEAASFLLLVPALVLVAGAVGRGSAYARAAAQSFLALGIVLAASTLAVGFPPGAAALYGAQHGADASAVAMVNDIRNFGYVLQVSAQGAMAVALGLAVLAGGAQRRTLGWVSIAIGAFVVLGTPFFHNVMGMVGILWWVAVCITLLRGTPARD</sequence>
<evidence type="ECO:0000313" key="2">
    <source>
        <dbReference type="EMBL" id="MDR7361528.1"/>
    </source>
</evidence>
<gene>
    <name evidence="2" type="ORF">J2S63_001081</name>
</gene>
<dbReference type="RefSeq" id="WP_310299587.1">
    <property type="nucleotide sequence ID" value="NZ_BAAAPS010000007.1"/>
</dbReference>
<accession>A0ABU2BUV2</accession>
<dbReference type="EMBL" id="JAVDYG010000001">
    <property type="protein sequence ID" value="MDR7361528.1"/>
    <property type="molecule type" value="Genomic_DNA"/>
</dbReference>
<feature type="transmembrane region" description="Helical" evidence="1">
    <location>
        <begin position="184"/>
        <end position="203"/>
    </location>
</feature>
<evidence type="ECO:0008006" key="4">
    <source>
        <dbReference type="Google" id="ProtNLM"/>
    </source>
</evidence>
<comment type="caution">
    <text evidence="2">The sequence shown here is derived from an EMBL/GenBank/DDBJ whole genome shotgun (WGS) entry which is preliminary data.</text>
</comment>
<dbReference type="Proteomes" id="UP001183648">
    <property type="component" value="Unassembled WGS sequence"/>
</dbReference>
<feature type="transmembrane region" description="Helical" evidence="1">
    <location>
        <begin position="155"/>
        <end position="177"/>
    </location>
</feature>
<keyword evidence="3" id="KW-1185">Reference proteome</keyword>
<organism evidence="2 3">
    <name type="scientific">Nocardioides marmoribigeumensis</name>
    <dbReference type="NCBI Taxonomy" id="433649"/>
    <lineage>
        <taxon>Bacteria</taxon>
        <taxon>Bacillati</taxon>
        <taxon>Actinomycetota</taxon>
        <taxon>Actinomycetes</taxon>
        <taxon>Propionibacteriales</taxon>
        <taxon>Nocardioidaceae</taxon>
        <taxon>Nocardioides</taxon>
    </lineage>
</organism>
<proteinExistence type="predicted"/>
<keyword evidence="1" id="KW-1133">Transmembrane helix</keyword>
<protein>
    <recommendedName>
        <fullName evidence="4">DUF4386 family protein</fullName>
    </recommendedName>
</protein>
<evidence type="ECO:0000313" key="3">
    <source>
        <dbReference type="Proteomes" id="UP001183648"/>
    </source>
</evidence>